<dbReference type="PROSITE" id="PS00379">
    <property type="entry name" value="CDP_ALCOHOL_P_TRANSF"/>
    <property type="match status" value="1"/>
</dbReference>
<organism evidence="4 5">
    <name type="scientific">Exophiala oligosperma</name>
    <dbReference type="NCBI Taxonomy" id="215243"/>
    <lineage>
        <taxon>Eukaryota</taxon>
        <taxon>Fungi</taxon>
        <taxon>Dikarya</taxon>
        <taxon>Ascomycota</taxon>
        <taxon>Pezizomycotina</taxon>
        <taxon>Eurotiomycetes</taxon>
        <taxon>Chaetothyriomycetidae</taxon>
        <taxon>Chaetothyriales</taxon>
        <taxon>Herpotrichiellaceae</taxon>
        <taxon>Exophiala</taxon>
    </lineage>
</organism>
<gene>
    <name evidence="4" type="ORF">PV06_03942</name>
</gene>
<keyword evidence="3" id="KW-0812">Transmembrane</keyword>
<keyword evidence="1 2" id="KW-0808">Transferase</keyword>
<feature type="transmembrane region" description="Helical" evidence="3">
    <location>
        <begin position="306"/>
        <end position="327"/>
    </location>
</feature>
<keyword evidence="3" id="KW-1133">Transmembrane helix</keyword>
<comment type="similarity">
    <text evidence="2">Belongs to the CDP-alcohol phosphatidyltransferase class-I family.</text>
</comment>
<evidence type="ECO:0000256" key="1">
    <source>
        <dbReference type="ARBA" id="ARBA00022679"/>
    </source>
</evidence>
<dbReference type="AlphaFoldDB" id="A0A0D2B0G5"/>
<evidence type="ECO:0008006" key="6">
    <source>
        <dbReference type="Google" id="ProtNLM"/>
    </source>
</evidence>
<dbReference type="GO" id="GO:0016020">
    <property type="term" value="C:membrane"/>
    <property type="evidence" value="ECO:0007669"/>
    <property type="project" value="InterPro"/>
</dbReference>
<dbReference type="HOGENOM" id="CLU_806604_0_0_1"/>
<protein>
    <recommendedName>
        <fullName evidence="6">CDP-alcohol phosphatidyltransferase</fullName>
    </recommendedName>
</protein>
<dbReference type="RefSeq" id="XP_016265777.1">
    <property type="nucleotide sequence ID" value="XM_016404772.1"/>
</dbReference>
<reference evidence="4 5" key="1">
    <citation type="submission" date="2015-01" db="EMBL/GenBank/DDBJ databases">
        <title>The Genome Sequence of Exophiala oligosperma CBS72588.</title>
        <authorList>
            <consortium name="The Broad Institute Genomics Platform"/>
            <person name="Cuomo C."/>
            <person name="de Hoog S."/>
            <person name="Gorbushina A."/>
            <person name="Stielow B."/>
            <person name="Teixiera M."/>
            <person name="Abouelleil A."/>
            <person name="Chapman S.B."/>
            <person name="Priest M."/>
            <person name="Young S.K."/>
            <person name="Wortman J."/>
            <person name="Nusbaum C."/>
            <person name="Birren B."/>
        </authorList>
    </citation>
    <scope>NUCLEOTIDE SEQUENCE [LARGE SCALE GENOMIC DNA]</scope>
    <source>
        <strain evidence="4 5">CBS 72588</strain>
    </source>
</reference>
<evidence type="ECO:0000313" key="5">
    <source>
        <dbReference type="Proteomes" id="UP000053342"/>
    </source>
</evidence>
<dbReference type="GO" id="GO:0008654">
    <property type="term" value="P:phospholipid biosynthetic process"/>
    <property type="evidence" value="ECO:0007669"/>
    <property type="project" value="InterPro"/>
</dbReference>
<dbReference type="OrthoDB" id="10251079at2759"/>
<keyword evidence="3" id="KW-0472">Membrane</keyword>
<evidence type="ECO:0000256" key="3">
    <source>
        <dbReference type="SAM" id="Phobius"/>
    </source>
</evidence>
<sequence>MSASDSTIYILYNANASLLGKLNYACRKITASTDSSPCAACDLTHGGLKLDESAAWKKTKARIGAKVEQLHRDESTSEVRDFIKANSLKYPVVLGRAGTSPLKVLLKPEDLSTVSADHSAFLALLARRAEEEKIPLVIEMRFVPEIITPGHLTLAALVTGLGACLCSIATDRHTSAWAVYLWLLNRVLDCLDGAVARERGTTSDAGGFLDLLSDFIIYSLVPISVACGEIRRGLPADDCVSLLLSVSLLEATFHINNFILFYLAALSSQKGNDELTAVTMKPALVEGFESGIFFTLMLAIPSLLQLLTLIMAAGVCIGIASRTWLILDAFAAMKTQPGHIRVD</sequence>
<dbReference type="Pfam" id="PF01066">
    <property type="entry name" value="CDP-OH_P_transf"/>
    <property type="match status" value="1"/>
</dbReference>
<dbReference type="EMBL" id="KN847334">
    <property type="protein sequence ID" value="KIW45561.1"/>
    <property type="molecule type" value="Genomic_DNA"/>
</dbReference>
<evidence type="ECO:0000256" key="2">
    <source>
        <dbReference type="RuleBase" id="RU003750"/>
    </source>
</evidence>
<proteinExistence type="inferred from homology"/>
<dbReference type="Gene3D" id="1.20.120.1760">
    <property type="match status" value="1"/>
</dbReference>
<keyword evidence="5" id="KW-1185">Reference proteome</keyword>
<accession>A0A0D2B0G5</accession>
<dbReference type="GeneID" id="27356016"/>
<dbReference type="InterPro" id="IPR043130">
    <property type="entry name" value="CDP-OH_PTrfase_TM_dom"/>
</dbReference>
<name>A0A0D2B0G5_9EURO</name>
<evidence type="ECO:0000313" key="4">
    <source>
        <dbReference type="EMBL" id="KIW45561.1"/>
    </source>
</evidence>
<dbReference type="GO" id="GO:0016780">
    <property type="term" value="F:phosphotransferase activity, for other substituted phosphate groups"/>
    <property type="evidence" value="ECO:0007669"/>
    <property type="project" value="InterPro"/>
</dbReference>
<dbReference type="InterPro" id="IPR000462">
    <property type="entry name" value="CDP-OH_P_trans"/>
</dbReference>
<dbReference type="VEuPathDB" id="FungiDB:PV06_03942"/>
<dbReference type="Proteomes" id="UP000053342">
    <property type="component" value="Unassembled WGS sequence"/>
</dbReference>
<dbReference type="InterPro" id="IPR048254">
    <property type="entry name" value="CDP_ALCOHOL_P_TRANSF_CS"/>
</dbReference>